<feature type="domain" description="SGNH hydrolase-type esterase" evidence="2">
    <location>
        <begin position="62"/>
        <end position="233"/>
    </location>
</feature>
<dbReference type="SUPFAM" id="SSF52266">
    <property type="entry name" value="SGNH hydrolase"/>
    <property type="match status" value="1"/>
</dbReference>
<evidence type="ECO:0000313" key="3">
    <source>
        <dbReference type="EMBL" id="HGU32530.1"/>
    </source>
</evidence>
<keyword evidence="1" id="KW-0812">Transmembrane</keyword>
<keyword evidence="1" id="KW-1133">Transmembrane helix</keyword>
<dbReference type="PANTHER" id="PTHR30383:SF5">
    <property type="entry name" value="SGNH HYDROLASE-TYPE ESTERASE DOMAIN-CONTAINING PROTEIN"/>
    <property type="match status" value="1"/>
</dbReference>
<dbReference type="GO" id="GO:0004622">
    <property type="term" value="F:phosphatidylcholine lysophospholipase activity"/>
    <property type="evidence" value="ECO:0007669"/>
    <property type="project" value="TreeGrafter"/>
</dbReference>
<dbReference type="Gene3D" id="3.40.50.1110">
    <property type="entry name" value="SGNH hydrolase"/>
    <property type="match status" value="1"/>
</dbReference>
<dbReference type="AlphaFoldDB" id="A0A7C4MLW5"/>
<protein>
    <recommendedName>
        <fullName evidence="2">SGNH hydrolase-type esterase domain-containing protein</fullName>
    </recommendedName>
</protein>
<reference evidence="3" key="1">
    <citation type="journal article" date="2020" name="mSystems">
        <title>Genome- and Community-Level Interaction Insights into Carbon Utilization and Element Cycling Functions of Hydrothermarchaeota in Hydrothermal Sediment.</title>
        <authorList>
            <person name="Zhou Z."/>
            <person name="Liu Y."/>
            <person name="Xu W."/>
            <person name="Pan J."/>
            <person name="Luo Z.H."/>
            <person name="Li M."/>
        </authorList>
    </citation>
    <scope>NUCLEOTIDE SEQUENCE [LARGE SCALE GENOMIC DNA]</scope>
    <source>
        <strain evidence="3">SpSt-477</strain>
    </source>
</reference>
<dbReference type="EMBL" id="DSUH01000155">
    <property type="protein sequence ID" value="HGU32530.1"/>
    <property type="molecule type" value="Genomic_DNA"/>
</dbReference>
<dbReference type="NCBIfam" id="NF041770">
    <property type="entry name" value="CFI_box_CTERM"/>
    <property type="match status" value="1"/>
</dbReference>
<name>A0A7C4MLW5_9BACT</name>
<gene>
    <name evidence="3" type="ORF">ENS29_06715</name>
</gene>
<evidence type="ECO:0000256" key="1">
    <source>
        <dbReference type="SAM" id="Phobius"/>
    </source>
</evidence>
<feature type="transmembrane region" description="Helical" evidence="1">
    <location>
        <begin position="336"/>
        <end position="354"/>
    </location>
</feature>
<accession>A0A7C4MLW5</accession>
<dbReference type="InterPro" id="IPR036514">
    <property type="entry name" value="SGNH_hydro_sf"/>
</dbReference>
<proteinExistence type="predicted"/>
<dbReference type="InterPro" id="IPR051532">
    <property type="entry name" value="Ester_Hydrolysis_Enzymes"/>
</dbReference>
<dbReference type="InterPro" id="IPR013830">
    <property type="entry name" value="SGNH_hydro"/>
</dbReference>
<dbReference type="Pfam" id="PF13472">
    <property type="entry name" value="Lipase_GDSL_2"/>
    <property type="match status" value="1"/>
</dbReference>
<dbReference type="InterPro" id="IPR049886">
    <property type="entry name" value="CFI_box_CTERM_dom"/>
</dbReference>
<dbReference type="PANTHER" id="PTHR30383">
    <property type="entry name" value="THIOESTERASE 1/PROTEASE 1/LYSOPHOSPHOLIPASE L1"/>
    <property type="match status" value="1"/>
</dbReference>
<organism evidence="3">
    <name type="scientific">Desulfatirhabdium butyrativorans</name>
    <dbReference type="NCBI Taxonomy" id="340467"/>
    <lineage>
        <taxon>Bacteria</taxon>
        <taxon>Pseudomonadati</taxon>
        <taxon>Thermodesulfobacteriota</taxon>
        <taxon>Desulfobacteria</taxon>
        <taxon>Desulfobacterales</taxon>
        <taxon>Desulfatirhabdiaceae</taxon>
        <taxon>Desulfatirhabdium</taxon>
    </lineage>
</organism>
<comment type="caution">
    <text evidence="3">The sequence shown here is derived from an EMBL/GenBank/DDBJ whole genome shotgun (WGS) entry which is preliminary data.</text>
</comment>
<sequence>MKPFYPSTGLGILVTLVVAGLLLCSNGYSDSDPIIEDSTTTTTMVLPTTTLPPVIPKVIIGFGDSITLGYPYVNGSGDGQRIGGYEPKLETLLIANAGSWQVLNYGVAGETTYDGVNRVGGVTSGRQGAYILLLEGTNDFEWGISYNTTVYNLGVMIDIAKNAGLTPIISTLTPDSQPIIGSRKNIPNTYNPAIVALAEEKKVALCDQYAALIGNWNAWTYDKLHPNDSGYQVMANTWYLTLKDIFPKPAPSDGGGGGCFIATAAFGSMEEPHVQMLRAFRDRVLMGSSVGRWFVKGYYRFSPPIAKVIAANAFLRSLVRVLLLPIIAGCWSILKLGWVLPAIVFSMLFFLFVLQRRANGMRSEERR</sequence>
<evidence type="ECO:0000259" key="2">
    <source>
        <dbReference type="Pfam" id="PF13472"/>
    </source>
</evidence>
<keyword evidence="1" id="KW-0472">Membrane</keyword>